<sequence>MTQDKATVQLAKQFDTQRVGIGDRRAKPNVVLRVYHAKHMADMIPMASTDTMENRYIENHCTNTVNHLSTLSSRKYQEAAEISGRVTTAQSM</sequence>
<dbReference type="EMBL" id="CAKOFQ010006651">
    <property type="protein sequence ID" value="CAH1953654.1"/>
    <property type="molecule type" value="Genomic_DNA"/>
</dbReference>
<reference evidence="1" key="1">
    <citation type="submission" date="2022-03" db="EMBL/GenBank/DDBJ databases">
        <authorList>
            <person name="Sayadi A."/>
        </authorList>
    </citation>
    <scope>NUCLEOTIDE SEQUENCE</scope>
</reference>
<keyword evidence="2" id="KW-1185">Reference proteome</keyword>
<dbReference type="Proteomes" id="UP001152888">
    <property type="component" value="Unassembled WGS sequence"/>
</dbReference>
<accession>A0A9P0NPH4</accession>
<evidence type="ECO:0000313" key="1">
    <source>
        <dbReference type="EMBL" id="CAH1953654.1"/>
    </source>
</evidence>
<dbReference type="AlphaFoldDB" id="A0A9P0NPH4"/>
<protein>
    <submittedName>
        <fullName evidence="1">Uncharacterized protein</fullName>
    </submittedName>
</protein>
<name>A0A9P0NPH4_ACAOB</name>
<gene>
    <name evidence="1" type="ORF">ACAOBT_LOCUS155</name>
</gene>
<organism evidence="1 2">
    <name type="scientific">Acanthoscelides obtectus</name>
    <name type="common">Bean weevil</name>
    <name type="synonym">Bruchus obtectus</name>
    <dbReference type="NCBI Taxonomy" id="200917"/>
    <lineage>
        <taxon>Eukaryota</taxon>
        <taxon>Metazoa</taxon>
        <taxon>Ecdysozoa</taxon>
        <taxon>Arthropoda</taxon>
        <taxon>Hexapoda</taxon>
        <taxon>Insecta</taxon>
        <taxon>Pterygota</taxon>
        <taxon>Neoptera</taxon>
        <taxon>Endopterygota</taxon>
        <taxon>Coleoptera</taxon>
        <taxon>Polyphaga</taxon>
        <taxon>Cucujiformia</taxon>
        <taxon>Chrysomeloidea</taxon>
        <taxon>Chrysomelidae</taxon>
        <taxon>Bruchinae</taxon>
        <taxon>Bruchini</taxon>
        <taxon>Acanthoscelides</taxon>
    </lineage>
</organism>
<comment type="caution">
    <text evidence="1">The sequence shown here is derived from an EMBL/GenBank/DDBJ whole genome shotgun (WGS) entry which is preliminary data.</text>
</comment>
<proteinExistence type="predicted"/>
<evidence type="ECO:0000313" key="2">
    <source>
        <dbReference type="Proteomes" id="UP001152888"/>
    </source>
</evidence>